<dbReference type="PANTHER" id="PTHR43861">
    <property type="entry name" value="TRANS-ACONITATE 2-METHYLTRANSFERASE-RELATED"/>
    <property type="match status" value="1"/>
</dbReference>
<dbReference type="RefSeq" id="WP_013809400.1">
    <property type="nucleotide sequence ID" value="NC_015565.1"/>
</dbReference>
<comment type="function">
    <text evidence="5">Converts the free carboxyl group of a malonyl-thioester to its methyl ester by transfer of a methyl group from S-adenosyl-L-methionine (SAM). It allows to synthesize pimeloyl-ACP via the fatty acid synthetic pathway.</text>
</comment>
<dbReference type="HAMAP" id="MF_00835">
    <property type="entry name" value="BioC"/>
    <property type="match status" value="1"/>
</dbReference>
<dbReference type="UniPathway" id="UPA00078"/>
<dbReference type="SUPFAM" id="SSF53335">
    <property type="entry name" value="S-adenosyl-L-methionine-dependent methyltransferases"/>
    <property type="match status" value="1"/>
</dbReference>
<sequence length="277" mass="31942">MIDKNVLKKNFSRNAVNYDTYAVIQKKMAHQLLKTISFEHKDTHDSINILDIGCGTGYFTEQLARCYPNANITAVDIAPGMIEYARKKLRSKKIEFLCADIEEVEINRKYDLIVSNATFQWFNQLEQTIIKLDAMLKNSGMLAFSTFGPMTFNELHRSYKMAADKLNLVIDSLPGQKFFSCEDLLNICQRSLADTSFSYKVAGLEKYEYEYFDTVRDFLKSVKKIGANNSNCDRKTIPALIKEMIKIYETTFTEGNRIKVTYHCIFLTVEKRKTDPV</sequence>
<dbReference type="InterPro" id="IPR041698">
    <property type="entry name" value="Methyltransf_25"/>
</dbReference>
<dbReference type="EC" id="2.1.1.197" evidence="5"/>
<dbReference type="GO" id="GO:0032259">
    <property type="term" value="P:methylation"/>
    <property type="evidence" value="ECO:0007669"/>
    <property type="project" value="UniProtKB-KW"/>
</dbReference>
<dbReference type="InterPro" id="IPR029063">
    <property type="entry name" value="SAM-dependent_MTases_sf"/>
</dbReference>
<proteinExistence type="inferred from homology"/>
<comment type="pathway">
    <text evidence="5">Cofactor biosynthesis; biotin biosynthesis.</text>
</comment>
<dbReference type="AlphaFoldDB" id="F6B3Z7"/>
<evidence type="ECO:0000313" key="8">
    <source>
        <dbReference type="Proteomes" id="UP000009226"/>
    </source>
</evidence>
<dbReference type="HOGENOM" id="CLU_046586_2_3_9"/>
<keyword evidence="3 5" id="KW-0949">S-adenosyl-L-methionine</keyword>
<gene>
    <name evidence="5" type="primary">bioC</name>
    <name evidence="7" type="ordered locus">Desca_0057</name>
</gene>
<dbReference type="InterPro" id="IPR011814">
    <property type="entry name" value="BioC"/>
</dbReference>
<keyword evidence="4 5" id="KW-0093">Biotin biosynthesis</keyword>
<dbReference type="Proteomes" id="UP000009226">
    <property type="component" value="Chromosome"/>
</dbReference>
<evidence type="ECO:0000313" key="7">
    <source>
        <dbReference type="EMBL" id="AEF92962.1"/>
    </source>
</evidence>
<evidence type="ECO:0000256" key="4">
    <source>
        <dbReference type="ARBA" id="ARBA00022756"/>
    </source>
</evidence>
<comment type="catalytic activity">
    <reaction evidence="5">
        <text>malonyl-[ACP] + S-adenosyl-L-methionine = malonyl-[ACP] methyl ester + S-adenosyl-L-homocysteine</text>
        <dbReference type="Rhea" id="RHEA:17105"/>
        <dbReference type="Rhea" id="RHEA-COMP:9623"/>
        <dbReference type="Rhea" id="RHEA-COMP:9954"/>
        <dbReference type="ChEBI" id="CHEBI:57856"/>
        <dbReference type="ChEBI" id="CHEBI:59789"/>
        <dbReference type="ChEBI" id="CHEBI:78449"/>
        <dbReference type="ChEBI" id="CHEBI:78845"/>
        <dbReference type="EC" id="2.1.1.197"/>
    </reaction>
</comment>
<evidence type="ECO:0000256" key="5">
    <source>
        <dbReference type="HAMAP-Rule" id="MF_00835"/>
    </source>
</evidence>
<keyword evidence="1 5" id="KW-0489">Methyltransferase</keyword>
<protein>
    <recommendedName>
        <fullName evidence="5">Malonyl-[acyl-carrier protein] O-methyltransferase</fullName>
        <shortName evidence="5">Malonyl-ACP O-methyltransferase</shortName>
        <ecNumber evidence="5">2.1.1.197</ecNumber>
    </recommendedName>
    <alternativeName>
        <fullName evidence="5">Biotin synthesis protein BioC</fullName>
    </alternativeName>
</protein>
<dbReference type="NCBIfam" id="TIGR02072">
    <property type="entry name" value="BioC"/>
    <property type="match status" value="1"/>
</dbReference>
<evidence type="ECO:0000259" key="6">
    <source>
        <dbReference type="Pfam" id="PF13649"/>
    </source>
</evidence>
<evidence type="ECO:0000256" key="3">
    <source>
        <dbReference type="ARBA" id="ARBA00022691"/>
    </source>
</evidence>
<dbReference type="KEGG" id="dca:Desca_0057"/>
<organism evidence="7 8">
    <name type="scientific">Desulfotomaculum nigrificans (strain DSM 14880 / VKM B-2319 / CO-1-SRB)</name>
    <name type="common">Desulfotomaculum carboxydivorans</name>
    <dbReference type="NCBI Taxonomy" id="868595"/>
    <lineage>
        <taxon>Bacteria</taxon>
        <taxon>Bacillati</taxon>
        <taxon>Bacillota</taxon>
        <taxon>Clostridia</taxon>
        <taxon>Eubacteriales</taxon>
        <taxon>Desulfotomaculaceae</taxon>
        <taxon>Desulfotomaculum</taxon>
    </lineage>
</organism>
<name>F6B3Z7_DESCC</name>
<keyword evidence="8" id="KW-1185">Reference proteome</keyword>
<dbReference type="EMBL" id="CP002736">
    <property type="protein sequence ID" value="AEF92962.1"/>
    <property type="molecule type" value="Genomic_DNA"/>
</dbReference>
<dbReference type="Pfam" id="PF13649">
    <property type="entry name" value="Methyltransf_25"/>
    <property type="match status" value="1"/>
</dbReference>
<dbReference type="GO" id="GO:0102130">
    <property type="term" value="F:malonyl-CoA methyltransferase activity"/>
    <property type="evidence" value="ECO:0007669"/>
    <property type="project" value="UniProtKB-EC"/>
</dbReference>
<evidence type="ECO:0000256" key="1">
    <source>
        <dbReference type="ARBA" id="ARBA00022603"/>
    </source>
</evidence>
<dbReference type="GO" id="GO:0009102">
    <property type="term" value="P:biotin biosynthetic process"/>
    <property type="evidence" value="ECO:0007669"/>
    <property type="project" value="UniProtKB-UniRule"/>
</dbReference>
<dbReference type="GO" id="GO:0010340">
    <property type="term" value="F:carboxyl-O-methyltransferase activity"/>
    <property type="evidence" value="ECO:0007669"/>
    <property type="project" value="UniProtKB-UniRule"/>
</dbReference>
<dbReference type="CDD" id="cd02440">
    <property type="entry name" value="AdoMet_MTases"/>
    <property type="match status" value="1"/>
</dbReference>
<keyword evidence="2 5" id="KW-0808">Transferase</keyword>
<dbReference type="eggNOG" id="COG4106">
    <property type="taxonomic scope" value="Bacteria"/>
</dbReference>
<feature type="domain" description="Methyltransferase" evidence="6">
    <location>
        <begin position="49"/>
        <end position="140"/>
    </location>
</feature>
<dbReference type="Gene3D" id="3.40.50.150">
    <property type="entry name" value="Vaccinia Virus protein VP39"/>
    <property type="match status" value="1"/>
</dbReference>
<reference evidence="7" key="1">
    <citation type="submission" date="2011-05" db="EMBL/GenBank/DDBJ databases">
        <title>Complete sequence of Desulfotomaculum carboxydivorans CO-1-SRB.</title>
        <authorList>
            <consortium name="US DOE Joint Genome Institute"/>
            <person name="Lucas S."/>
            <person name="Han J."/>
            <person name="Lapidus A."/>
            <person name="Cheng J.-F."/>
            <person name="Goodwin L."/>
            <person name="Pitluck S."/>
            <person name="Peters L."/>
            <person name="Mikhailova N."/>
            <person name="Lu M."/>
            <person name="Han C."/>
            <person name="Tapia R."/>
            <person name="Land M."/>
            <person name="Hauser L."/>
            <person name="Kyrpides N."/>
            <person name="Ivanova N."/>
            <person name="Pagani I."/>
            <person name="Stams A."/>
            <person name="Plugge C."/>
            <person name="Muyzer G."/>
            <person name="Kuever J."/>
            <person name="Parshina S."/>
            <person name="Ivanova A."/>
            <person name="Nazina T."/>
            <person name="Woyke T."/>
        </authorList>
    </citation>
    <scope>NUCLEOTIDE SEQUENCE [LARGE SCALE GENOMIC DNA]</scope>
    <source>
        <strain evidence="7">CO-1-SRB</strain>
    </source>
</reference>
<accession>F6B3Z7</accession>
<comment type="similarity">
    <text evidence="5">Belongs to the methyltransferase superfamily.</text>
</comment>
<evidence type="ECO:0000256" key="2">
    <source>
        <dbReference type="ARBA" id="ARBA00022679"/>
    </source>
</evidence>
<dbReference type="STRING" id="868595.Desca_0057"/>